<name>A0A7J9I8I5_9ROSI</name>
<gene>
    <name evidence="1" type="ORF">Gohar_000019</name>
</gene>
<dbReference type="Proteomes" id="UP000593560">
    <property type="component" value="Unassembled WGS sequence"/>
</dbReference>
<reference evidence="1 2" key="1">
    <citation type="journal article" date="2019" name="Genome Biol. Evol.">
        <title>Insights into the evolution of the New World diploid cottons (Gossypium, subgenus Houzingenia) based on genome sequencing.</title>
        <authorList>
            <person name="Grover C.E."/>
            <person name="Arick M.A. 2nd"/>
            <person name="Thrash A."/>
            <person name="Conover J.L."/>
            <person name="Sanders W.S."/>
            <person name="Peterson D.G."/>
            <person name="Frelichowski J.E."/>
            <person name="Scheffler J.A."/>
            <person name="Scheffler B.E."/>
            <person name="Wendel J.F."/>
        </authorList>
    </citation>
    <scope>NUCLEOTIDE SEQUENCE [LARGE SCALE GENOMIC DNA]</scope>
    <source>
        <strain evidence="1">0</strain>
        <tissue evidence="1">Leaf</tissue>
    </source>
</reference>
<evidence type="ECO:0000313" key="1">
    <source>
        <dbReference type="EMBL" id="MBA0818436.1"/>
    </source>
</evidence>
<protein>
    <submittedName>
        <fullName evidence="1">Uncharacterized protein</fullName>
    </submittedName>
</protein>
<evidence type="ECO:0000313" key="2">
    <source>
        <dbReference type="Proteomes" id="UP000593560"/>
    </source>
</evidence>
<dbReference type="AlphaFoldDB" id="A0A7J9I8I5"/>
<comment type="caution">
    <text evidence="1">The sequence shown here is derived from an EMBL/GenBank/DDBJ whole genome shotgun (WGS) entry which is preliminary data.</text>
</comment>
<organism evidence="1 2">
    <name type="scientific">Gossypium harknessii</name>
    <dbReference type="NCBI Taxonomy" id="34285"/>
    <lineage>
        <taxon>Eukaryota</taxon>
        <taxon>Viridiplantae</taxon>
        <taxon>Streptophyta</taxon>
        <taxon>Embryophyta</taxon>
        <taxon>Tracheophyta</taxon>
        <taxon>Spermatophyta</taxon>
        <taxon>Magnoliopsida</taxon>
        <taxon>eudicotyledons</taxon>
        <taxon>Gunneridae</taxon>
        <taxon>Pentapetalae</taxon>
        <taxon>rosids</taxon>
        <taxon>malvids</taxon>
        <taxon>Malvales</taxon>
        <taxon>Malvaceae</taxon>
        <taxon>Malvoideae</taxon>
        <taxon>Gossypium</taxon>
    </lineage>
</organism>
<keyword evidence="2" id="KW-1185">Reference proteome</keyword>
<dbReference type="EMBL" id="JABFAD010286022">
    <property type="protein sequence ID" value="MBA0818436.1"/>
    <property type="molecule type" value="Genomic_DNA"/>
</dbReference>
<proteinExistence type="predicted"/>
<accession>A0A7J9I8I5</accession>
<sequence length="22" mass="2616">MFSKTFTSFAAYLEKDWPMDVT</sequence>